<sequence>MKVSAILKGSIGLLGLVGAGNFLVAPANADQAAARAAVSVTRPSSFTESISGEVLLPDGYYFTGPSGATLTVTPVYTNPGTTSQSVSSLSFNAGGNASTGTPGSLSAAVIAILRGTNTTPGVNAVTIDDASAIIKAAAGVDGLE</sequence>
<evidence type="ECO:0000313" key="1">
    <source>
        <dbReference type="EMBL" id="MBD6617598.1"/>
    </source>
</evidence>
<proteinExistence type="predicted"/>
<keyword evidence="2" id="KW-1185">Reference proteome</keyword>
<dbReference type="AlphaFoldDB" id="A0AA40SYE4"/>
<dbReference type="Proteomes" id="UP001165986">
    <property type="component" value="Unassembled WGS sequence"/>
</dbReference>
<protein>
    <submittedName>
        <fullName evidence="1">Uncharacterized protein</fullName>
    </submittedName>
</protein>
<comment type="caution">
    <text evidence="1">The sequence shown here is derived from an EMBL/GenBank/DDBJ whole genome shotgun (WGS) entry which is preliminary data.</text>
</comment>
<dbReference type="RefSeq" id="WP_191758812.1">
    <property type="nucleotide sequence ID" value="NZ_VJXY01000018.1"/>
</dbReference>
<reference evidence="1" key="1">
    <citation type="submission" date="2019-07" db="EMBL/GenBank/DDBJ databases">
        <title>Toxilogical consequences of a new and cryptic species of cyanobacteria (Komarekiella delphini-convector) recovered from the epidermis of a bottlenose dolphin and 1500 ft. in the air.</title>
        <authorList>
            <person name="Brown A.O."/>
            <person name="Dvorak P."/>
            <person name="Villanueva C.D."/>
            <person name="Foss A.J."/>
            <person name="Garvey A.D."/>
            <person name="Gibson Q.A."/>
            <person name="Johansen J.R."/>
            <person name="Casamatta D.A."/>
        </authorList>
    </citation>
    <scope>NUCLEOTIDE SEQUENCE</scope>
    <source>
        <strain evidence="1">SJRDD-AB1</strain>
    </source>
</reference>
<dbReference type="EMBL" id="VJXY01000018">
    <property type="protein sequence ID" value="MBD6617598.1"/>
    <property type="molecule type" value="Genomic_DNA"/>
</dbReference>
<accession>A0AA40SYE4</accession>
<gene>
    <name evidence="1" type="ORF">FNW02_17625</name>
</gene>
<name>A0AA40SYE4_9NOST</name>
<organism evidence="1 2">
    <name type="scientific">Komarekiella delphini-convector SJRDD-AB1</name>
    <dbReference type="NCBI Taxonomy" id="2593771"/>
    <lineage>
        <taxon>Bacteria</taxon>
        <taxon>Bacillati</taxon>
        <taxon>Cyanobacteriota</taxon>
        <taxon>Cyanophyceae</taxon>
        <taxon>Nostocales</taxon>
        <taxon>Nostocaceae</taxon>
        <taxon>Komarekiella</taxon>
        <taxon>Komarekiella delphini-convector</taxon>
    </lineage>
</organism>
<evidence type="ECO:0000313" key="2">
    <source>
        <dbReference type="Proteomes" id="UP001165986"/>
    </source>
</evidence>